<dbReference type="Proteomes" id="UP001500457">
    <property type="component" value="Unassembled WGS sequence"/>
</dbReference>
<gene>
    <name evidence="1" type="ORF">GCM10023203_31150</name>
</gene>
<reference evidence="2" key="1">
    <citation type="journal article" date="2019" name="Int. J. Syst. Evol. Microbiol.">
        <title>The Global Catalogue of Microorganisms (GCM) 10K type strain sequencing project: providing services to taxonomists for standard genome sequencing and annotation.</title>
        <authorList>
            <consortium name="The Broad Institute Genomics Platform"/>
            <consortium name="The Broad Institute Genome Sequencing Center for Infectious Disease"/>
            <person name="Wu L."/>
            <person name="Ma J."/>
        </authorList>
    </citation>
    <scope>NUCLEOTIDE SEQUENCE [LARGE SCALE GENOMIC DNA]</scope>
    <source>
        <strain evidence="2">JCM 17983</strain>
    </source>
</reference>
<evidence type="ECO:0000313" key="1">
    <source>
        <dbReference type="EMBL" id="GAA4878384.1"/>
    </source>
</evidence>
<name>A0ABP9ELP2_9PSEU</name>
<organism evidence="1 2">
    <name type="scientific">Actinomycetospora straminea</name>
    <dbReference type="NCBI Taxonomy" id="663607"/>
    <lineage>
        <taxon>Bacteria</taxon>
        <taxon>Bacillati</taxon>
        <taxon>Actinomycetota</taxon>
        <taxon>Actinomycetes</taxon>
        <taxon>Pseudonocardiales</taxon>
        <taxon>Pseudonocardiaceae</taxon>
        <taxon>Actinomycetospora</taxon>
    </lineage>
</organism>
<evidence type="ECO:0000313" key="2">
    <source>
        <dbReference type="Proteomes" id="UP001500457"/>
    </source>
</evidence>
<accession>A0ABP9ELP2</accession>
<sequence>MFETALREGIDRAQEGLRRAHREGLPYEEAAHAARLLDLQDRARHAGIDTTGWVDPELMTAARALAGDD</sequence>
<protein>
    <submittedName>
        <fullName evidence="1">Uncharacterized protein</fullName>
    </submittedName>
</protein>
<comment type="caution">
    <text evidence="1">The sequence shown here is derived from an EMBL/GenBank/DDBJ whole genome shotgun (WGS) entry which is preliminary data.</text>
</comment>
<dbReference type="EMBL" id="BAABHQ010000007">
    <property type="protein sequence ID" value="GAA4878384.1"/>
    <property type="molecule type" value="Genomic_DNA"/>
</dbReference>
<keyword evidence="2" id="KW-1185">Reference proteome</keyword>
<proteinExistence type="predicted"/>